<proteinExistence type="predicted"/>
<organism evidence="3 4">
    <name type="scientific">Brasilonema sennae CENA114</name>
    <dbReference type="NCBI Taxonomy" id="415709"/>
    <lineage>
        <taxon>Bacteria</taxon>
        <taxon>Bacillati</taxon>
        <taxon>Cyanobacteriota</taxon>
        <taxon>Cyanophyceae</taxon>
        <taxon>Nostocales</taxon>
        <taxon>Scytonemataceae</taxon>
        <taxon>Brasilonema</taxon>
        <taxon>Bromeliae group (in: Brasilonema)</taxon>
    </lineage>
</organism>
<dbReference type="EMBL" id="CP030118">
    <property type="protein sequence ID" value="QDL10939.1"/>
    <property type="molecule type" value="Genomic_DNA"/>
</dbReference>
<evidence type="ECO:0000313" key="3">
    <source>
        <dbReference type="EMBL" id="QDL10939.1"/>
    </source>
</evidence>
<gene>
    <name evidence="3" type="ORF">DP114_26230</name>
</gene>
<keyword evidence="4" id="KW-1185">Reference proteome</keyword>
<feature type="transmembrane region" description="Helical" evidence="1">
    <location>
        <begin position="232"/>
        <end position="249"/>
    </location>
</feature>
<dbReference type="KEGG" id="bsen:DP114_26230"/>
<dbReference type="InterPro" id="IPR054331">
    <property type="entry name" value="LiaF_TM"/>
</dbReference>
<dbReference type="Pfam" id="PF22570">
    <property type="entry name" value="LiaF-TM"/>
    <property type="match status" value="1"/>
</dbReference>
<keyword evidence="1" id="KW-1133">Transmembrane helix</keyword>
<sequence>MPNLSTSHTTGQNLELFHLQSNTSFELPPNLPIFRIGKPNEQIAPDINVLALPNADIVSRLHAEIQVEENTYYIIDTGSSNGTYLNSVKLEPKKRYPLNLGDKIDLGQQGNITFIFQQKQNFSSTSYSRLTHQPTVLQAQIVQPEMTGNNKQHQVDRPSKLVGLVLMVLGILIISTNTRIGLFIGIPSVLLCIAGVIVLSRRHLNRKIGWILLGLGIAIMLFTGNLFASVNLFAVLASSALLFAGYQLFNTGKVLNYSLRSFKGLFKR</sequence>
<dbReference type="Proteomes" id="UP000503129">
    <property type="component" value="Chromosome"/>
</dbReference>
<dbReference type="Pfam" id="PF00498">
    <property type="entry name" value="FHA"/>
    <property type="match status" value="1"/>
</dbReference>
<name>A0A856MKQ0_9CYAN</name>
<feature type="domain" description="FHA" evidence="2">
    <location>
        <begin position="34"/>
        <end position="90"/>
    </location>
</feature>
<dbReference type="AlphaFoldDB" id="A0A856MKQ0"/>
<evidence type="ECO:0000259" key="2">
    <source>
        <dbReference type="PROSITE" id="PS50006"/>
    </source>
</evidence>
<dbReference type="RefSeq" id="WP_171977485.1">
    <property type="nucleotide sequence ID" value="NZ_CAWOXK010000001.1"/>
</dbReference>
<protein>
    <submittedName>
        <fullName evidence="3">FHA domain-containing protein</fullName>
    </submittedName>
</protein>
<dbReference type="SMART" id="SM00240">
    <property type="entry name" value="FHA"/>
    <property type="match status" value="1"/>
</dbReference>
<keyword evidence="1" id="KW-0472">Membrane</keyword>
<keyword evidence="1" id="KW-0812">Transmembrane</keyword>
<dbReference type="InterPro" id="IPR050923">
    <property type="entry name" value="Cell_Proc_Reg/RNA_Proc"/>
</dbReference>
<dbReference type="InterPro" id="IPR000253">
    <property type="entry name" value="FHA_dom"/>
</dbReference>
<dbReference type="SUPFAM" id="SSF49879">
    <property type="entry name" value="SMAD/FHA domain"/>
    <property type="match status" value="1"/>
</dbReference>
<feature type="transmembrane region" description="Helical" evidence="1">
    <location>
        <begin position="158"/>
        <end position="174"/>
    </location>
</feature>
<evidence type="ECO:0000256" key="1">
    <source>
        <dbReference type="SAM" id="Phobius"/>
    </source>
</evidence>
<accession>A0A856MKQ0</accession>
<dbReference type="CDD" id="cd00060">
    <property type="entry name" value="FHA"/>
    <property type="match status" value="1"/>
</dbReference>
<feature type="transmembrane region" description="Helical" evidence="1">
    <location>
        <begin position="208"/>
        <end position="226"/>
    </location>
</feature>
<dbReference type="InterPro" id="IPR008984">
    <property type="entry name" value="SMAD_FHA_dom_sf"/>
</dbReference>
<reference evidence="3 4" key="1">
    <citation type="submission" date="2018-06" db="EMBL/GenBank/DDBJ databases">
        <title>Comparative genomics of Brasilonema spp. strains.</title>
        <authorList>
            <person name="Alvarenga D.O."/>
            <person name="Fiore M.F."/>
            <person name="Varani A.M."/>
        </authorList>
    </citation>
    <scope>NUCLEOTIDE SEQUENCE [LARGE SCALE GENOMIC DNA]</scope>
    <source>
        <strain evidence="3 4">CENA114</strain>
    </source>
</reference>
<dbReference type="Gene3D" id="2.60.200.20">
    <property type="match status" value="1"/>
</dbReference>
<evidence type="ECO:0000313" key="4">
    <source>
        <dbReference type="Proteomes" id="UP000503129"/>
    </source>
</evidence>
<dbReference type="PANTHER" id="PTHR23308">
    <property type="entry name" value="NUCLEAR INHIBITOR OF PROTEIN PHOSPHATASE-1"/>
    <property type="match status" value="1"/>
</dbReference>
<dbReference type="PROSITE" id="PS50006">
    <property type="entry name" value="FHA_DOMAIN"/>
    <property type="match status" value="1"/>
</dbReference>
<feature type="transmembrane region" description="Helical" evidence="1">
    <location>
        <begin position="180"/>
        <end position="199"/>
    </location>
</feature>